<feature type="transmembrane region" description="Helical" evidence="5">
    <location>
        <begin position="175"/>
        <end position="193"/>
    </location>
</feature>
<feature type="transmembrane region" description="Helical" evidence="5">
    <location>
        <begin position="352"/>
        <end position="370"/>
    </location>
</feature>
<evidence type="ECO:0000256" key="1">
    <source>
        <dbReference type="ARBA" id="ARBA00004141"/>
    </source>
</evidence>
<dbReference type="Pfam" id="PF04932">
    <property type="entry name" value="Wzy_C"/>
    <property type="match status" value="1"/>
</dbReference>
<dbReference type="Proteomes" id="UP000241858">
    <property type="component" value="Unassembled WGS sequence"/>
</dbReference>
<dbReference type="EMBL" id="PYLY01000004">
    <property type="protein sequence ID" value="PSU11907.1"/>
    <property type="molecule type" value="Genomic_DNA"/>
</dbReference>
<evidence type="ECO:0000313" key="7">
    <source>
        <dbReference type="EMBL" id="PSU11907.1"/>
    </source>
</evidence>
<dbReference type="InterPro" id="IPR007016">
    <property type="entry name" value="O-antigen_ligase-rel_domated"/>
</dbReference>
<keyword evidence="2 5" id="KW-0812">Transmembrane</keyword>
<feature type="transmembrane region" description="Helical" evidence="5">
    <location>
        <begin position="15"/>
        <end position="34"/>
    </location>
</feature>
<feature type="transmembrane region" description="Helical" evidence="5">
    <location>
        <begin position="119"/>
        <end position="139"/>
    </location>
</feature>
<comment type="caution">
    <text evidence="7">The sequence shown here is derived from an EMBL/GenBank/DDBJ whole genome shotgun (WGS) entry which is preliminary data.</text>
</comment>
<feature type="transmembrane region" description="Helical" evidence="5">
    <location>
        <begin position="69"/>
        <end position="88"/>
    </location>
</feature>
<proteinExistence type="predicted"/>
<keyword evidence="3 5" id="KW-1133">Transmembrane helix</keyword>
<organism evidence="7 8">
    <name type="scientific">Photobacterium aquimaris</name>
    <dbReference type="NCBI Taxonomy" id="512643"/>
    <lineage>
        <taxon>Bacteria</taxon>
        <taxon>Pseudomonadati</taxon>
        <taxon>Pseudomonadota</taxon>
        <taxon>Gammaproteobacteria</taxon>
        <taxon>Vibrionales</taxon>
        <taxon>Vibrionaceae</taxon>
        <taxon>Photobacterium</taxon>
    </lineage>
</organism>
<evidence type="ECO:0000259" key="6">
    <source>
        <dbReference type="Pfam" id="PF04932"/>
    </source>
</evidence>
<feature type="transmembrane region" description="Helical" evidence="5">
    <location>
        <begin position="199"/>
        <end position="217"/>
    </location>
</feature>
<keyword evidence="4 5" id="KW-0472">Membrane</keyword>
<comment type="subcellular location">
    <subcellularLocation>
        <location evidence="1">Membrane</location>
        <topology evidence="1">Multi-pass membrane protein</topology>
    </subcellularLocation>
</comment>
<gene>
    <name evidence="7" type="ORF">C0W81_02880</name>
</gene>
<dbReference type="OrthoDB" id="6358855at2"/>
<feature type="transmembrane region" description="Helical" evidence="5">
    <location>
        <begin position="328"/>
        <end position="345"/>
    </location>
</feature>
<dbReference type="GO" id="GO:0016020">
    <property type="term" value="C:membrane"/>
    <property type="evidence" value="ECO:0007669"/>
    <property type="project" value="UniProtKB-SubCell"/>
</dbReference>
<feature type="transmembrane region" description="Helical" evidence="5">
    <location>
        <begin position="151"/>
        <end position="170"/>
    </location>
</feature>
<evidence type="ECO:0000256" key="2">
    <source>
        <dbReference type="ARBA" id="ARBA00022692"/>
    </source>
</evidence>
<reference evidence="7 8" key="1">
    <citation type="submission" date="2018-03" db="EMBL/GenBank/DDBJ databases">
        <title>Whole genome sequencing of Histamine producing bacteria.</title>
        <authorList>
            <person name="Butler K."/>
        </authorList>
    </citation>
    <scope>NUCLEOTIDE SEQUENCE [LARGE SCALE GENOMIC DNA]</scope>
    <source>
        <strain evidence="7 8">DSM 23343</strain>
    </source>
</reference>
<feature type="transmembrane region" description="Helical" evidence="5">
    <location>
        <begin position="40"/>
        <end position="57"/>
    </location>
</feature>
<name>A0A2T3I1W3_9GAMM</name>
<evidence type="ECO:0000313" key="8">
    <source>
        <dbReference type="Proteomes" id="UP000241858"/>
    </source>
</evidence>
<dbReference type="InterPro" id="IPR051533">
    <property type="entry name" value="WaaL-like"/>
</dbReference>
<protein>
    <recommendedName>
        <fullName evidence="6">O-antigen ligase-related domain-containing protein</fullName>
    </recommendedName>
</protein>
<feature type="transmembrane region" description="Helical" evidence="5">
    <location>
        <begin position="376"/>
        <end position="394"/>
    </location>
</feature>
<feature type="domain" description="O-antigen ligase-related" evidence="6">
    <location>
        <begin position="183"/>
        <end position="336"/>
    </location>
</feature>
<accession>A0A2T3I1W3</accession>
<evidence type="ECO:0000256" key="5">
    <source>
        <dbReference type="SAM" id="Phobius"/>
    </source>
</evidence>
<sequence length="401" mass="45720">MMRTLMLKANIIEKCANFLIILPILWIFTGLFYFENGDKILVVLTLISSMISLVIYRSNFLKENIKNKYLWVMFSLLFLSVFFDAFNIVNPLNVRSISIICVLSTFMPYRLLSKNILSLIVFIGSVCALLFVIHMTFILKIPRDFWPINAIPYSTYICVIGVLALINFLFIKNKALKTLSLVAVIFSIAAVMLSETRGAMIALLPTLLAIVIYYTYINGCSKKIWCYILIGSLLIIGGSFPILKDRLYDATATEIATFDNGHENTSIGIRLNLWKAGLILIKESPFHGIGNNMKDDVQQLVNNHEIYSNDYSKFSHFHNQYIDVAAKWGLQSLALLLLILLTPLFRLKKDKTYTYISFISITSILMIAGLTDPPLINKQLFIMFFSLFTLFYGFNKQKTSN</sequence>
<feature type="transmembrane region" description="Helical" evidence="5">
    <location>
        <begin position="224"/>
        <end position="243"/>
    </location>
</feature>
<evidence type="ECO:0000256" key="3">
    <source>
        <dbReference type="ARBA" id="ARBA00022989"/>
    </source>
</evidence>
<dbReference type="AlphaFoldDB" id="A0A2T3I1W3"/>
<evidence type="ECO:0000256" key="4">
    <source>
        <dbReference type="ARBA" id="ARBA00023136"/>
    </source>
</evidence>
<dbReference type="PANTHER" id="PTHR37422:SF13">
    <property type="entry name" value="LIPOPOLYSACCHARIDE BIOSYNTHESIS PROTEIN PA4999-RELATED"/>
    <property type="match status" value="1"/>
</dbReference>
<dbReference type="PANTHER" id="PTHR37422">
    <property type="entry name" value="TEICHURONIC ACID BIOSYNTHESIS PROTEIN TUAE"/>
    <property type="match status" value="1"/>
</dbReference>